<reference evidence="1" key="1">
    <citation type="submission" date="2020-08" db="EMBL/GenBank/DDBJ databases">
        <title>Genome public.</title>
        <authorList>
            <person name="Liu C."/>
            <person name="Sun Q."/>
        </authorList>
    </citation>
    <scope>NUCLEOTIDE SEQUENCE</scope>
    <source>
        <strain evidence="1">NSJ-50</strain>
    </source>
</reference>
<comment type="caution">
    <text evidence="1">The sequence shown here is derived from an EMBL/GenBank/DDBJ whole genome shotgun (WGS) entry which is preliminary data.</text>
</comment>
<dbReference type="SUPFAM" id="SSF88659">
    <property type="entry name" value="Sigma3 and sigma4 domains of RNA polymerase sigma factors"/>
    <property type="match status" value="1"/>
</dbReference>
<evidence type="ECO:0000313" key="2">
    <source>
        <dbReference type="Proteomes" id="UP000647416"/>
    </source>
</evidence>
<dbReference type="EMBL" id="JACRTE010000009">
    <property type="protein sequence ID" value="MBC8596873.1"/>
    <property type="molecule type" value="Genomic_DNA"/>
</dbReference>
<dbReference type="Gene3D" id="1.10.10.10">
    <property type="entry name" value="Winged helix-like DNA-binding domain superfamily/Winged helix DNA-binding domain"/>
    <property type="match status" value="1"/>
</dbReference>
<proteinExistence type="predicted"/>
<dbReference type="InterPro" id="IPR036388">
    <property type="entry name" value="WH-like_DNA-bd_sf"/>
</dbReference>
<dbReference type="InterPro" id="IPR014284">
    <property type="entry name" value="RNA_pol_sigma-70_dom"/>
</dbReference>
<dbReference type="Proteomes" id="UP000647416">
    <property type="component" value="Unassembled WGS sequence"/>
</dbReference>
<protein>
    <submittedName>
        <fullName evidence="1">Sigma-70 family RNA polymerase sigma factor</fullName>
    </submittedName>
</protein>
<sequence length="174" mass="20416">MCVICNLISEAKAGNPNSMLELLNKFKPLIGKYSYKMNYEDAENDLILSVIQLINDMPYLSNDGQAVNYISQSIYNAYIKYIKQQIKKRENEYLCGIEEIKNISMLYDDFSEINVDLQYALEQLPKNQRNVIILKFMHMMPDKQIMEKLKLSRQSVYKNKIKGLEKLKEILKDL</sequence>
<dbReference type="GO" id="GO:0003700">
    <property type="term" value="F:DNA-binding transcription factor activity"/>
    <property type="evidence" value="ECO:0007669"/>
    <property type="project" value="InterPro"/>
</dbReference>
<accession>A0A926F9P1</accession>
<dbReference type="GO" id="GO:0006352">
    <property type="term" value="P:DNA-templated transcription initiation"/>
    <property type="evidence" value="ECO:0007669"/>
    <property type="project" value="InterPro"/>
</dbReference>
<organism evidence="1 2">
    <name type="scientific">Qingrenia yutianensis</name>
    <dbReference type="NCBI Taxonomy" id="2763676"/>
    <lineage>
        <taxon>Bacteria</taxon>
        <taxon>Bacillati</taxon>
        <taxon>Bacillota</taxon>
        <taxon>Clostridia</taxon>
        <taxon>Eubacteriales</taxon>
        <taxon>Oscillospiraceae</taxon>
        <taxon>Qingrenia</taxon>
    </lineage>
</organism>
<name>A0A926F9P1_9FIRM</name>
<gene>
    <name evidence="1" type="ORF">H8706_08330</name>
</gene>
<keyword evidence="2" id="KW-1185">Reference proteome</keyword>
<dbReference type="RefSeq" id="WP_262432249.1">
    <property type="nucleotide sequence ID" value="NZ_JACRTE010000009.1"/>
</dbReference>
<evidence type="ECO:0000313" key="1">
    <source>
        <dbReference type="EMBL" id="MBC8596873.1"/>
    </source>
</evidence>
<dbReference type="NCBIfam" id="TIGR02937">
    <property type="entry name" value="sigma70-ECF"/>
    <property type="match status" value="1"/>
</dbReference>
<dbReference type="AlphaFoldDB" id="A0A926F9P1"/>
<dbReference type="InterPro" id="IPR013324">
    <property type="entry name" value="RNA_pol_sigma_r3/r4-like"/>
</dbReference>